<feature type="domain" description="Transposase IS116/IS110/IS902 C-terminal" evidence="2">
    <location>
        <begin position="82"/>
        <end position="164"/>
    </location>
</feature>
<feature type="compositionally biased region" description="Low complexity" evidence="1">
    <location>
        <begin position="234"/>
        <end position="263"/>
    </location>
</feature>
<protein>
    <recommendedName>
        <fullName evidence="2">Transposase IS116/IS110/IS902 C-terminal domain-containing protein</fullName>
    </recommendedName>
</protein>
<dbReference type="Proteomes" id="UP001055153">
    <property type="component" value="Unassembled WGS sequence"/>
</dbReference>
<comment type="caution">
    <text evidence="3">The sequence shown here is derived from an EMBL/GenBank/DDBJ whole genome shotgun (WGS) entry which is preliminary data.</text>
</comment>
<reference evidence="3" key="1">
    <citation type="journal article" date="2021" name="Front. Microbiol.">
        <title>Comprehensive Comparative Genomics and Phenotyping of Methylobacterium Species.</title>
        <authorList>
            <person name="Alessa O."/>
            <person name="Ogura Y."/>
            <person name="Fujitani Y."/>
            <person name="Takami H."/>
            <person name="Hayashi T."/>
            <person name="Sahin N."/>
            <person name="Tani A."/>
        </authorList>
    </citation>
    <scope>NUCLEOTIDE SEQUENCE</scope>
    <source>
        <strain evidence="3">DSM 17168</strain>
    </source>
</reference>
<feature type="compositionally biased region" description="Low complexity" evidence="1">
    <location>
        <begin position="276"/>
        <end position="291"/>
    </location>
</feature>
<accession>A0ABQ4SS71</accession>
<dbReference type="EMBL" id="BPQQ01000157">
    <property type="protein sequence ID" value="GJE04683.1"/>
    <property type="molecule type" value="Genomic_DNA"/>
</dbReference>
<dbReference type="PANTHER" id="PTHR33055:SF13">
    <property type="entry name" value="TRANSPOSASE"/>
    <property type="match status" value="1"/>
</dbReference>
<evidence type="ECO:0000313" key="4">
    <source>
        <dbReference type="Proteomes" id="UP001055153"/>
    </source>
</evidence>
<dbReference type="InterPro" id="IPR047650">
    <property type="entry name" value="Transpos_IS110"/>
</dbReference>
<dbReference type="InterPro" id="IPR003346">
    <property type="entry name" value="Transposase_20"/>
</dbReference>
<feature type="region of interest" description="Disordered" evidence="1">
    <location>
        <begin position="234"/>
        <end position="291"/>
    </location>
</feature>
<gene>
    <name evidence="3" type="ORF">GMJLKIPL_6649</name>
</gene>
<organism evidence="3 4">
    <name type="scientific">Methylobacterium isbiliense</name>
    <dbReference type="NCBI Taxonomy" id="315478"/>
    <lineage>
        <taxon>Bacteria</taxon>
        <taxon>Pseudomonadati</taxon>
        <taxon>Pseudomonadota</taxon>
        <taxon>Alphaproteobacteria</taxon>
        <taxon>Hyphomicrobiales</taxon>
        <taxon>Methylobacteriaceae</taxon>
        <taxon>Methylobacterium</taxon>
    </lineage>
</organism>
<evidence type="ECO:0000256" key="1">
    <source>
        <dbReference type="SAM" id="MobiDB-lite"/>
    </source>
</evidence>
<keyword evidence="4" id="KW-1185">Reference proteome</keyword>
<proteinExistence type="predicted"/>
<name>A0ABQ4SS71_9HYPH</name>
<dbReference type="Pfam" id="PF02371">
    <property type="entry name" value="Transposase_20"/>
    <property type="match status" value="1"/>
</dbReference>
<reference evidence="3" key="2">
    <citation type="submission" date="2021-08" db="EMBL/GenBank/DDBJ databases">
        <authorList>
            <person name="Tani A."/>
            <person name="Ola A."/>
            <person name="Ogura Y."/>
            <person name="Katsura K."/>
            <person name="Hayashi T."/>
        </authorList>
    </citation>
    <scope>NUCLEOTIDE SEQUENCE</scope>
    <source>
        <strain evidence="3">DSM 17168</strain>
    </source>
</reference>
<sequence length="291" mass="30840">MSESLRPVPTADQVTLKALSTRRRQLTELIAIEKTRLAQALDPMIVDSHRAVLQVLTQACAEVEAELDRRIAADPALARKRTILTSIPGIGRRIAGVLITDMPELGRIDRKAAASLADMAPHPSQSGAHPGRHAIAGGRPCLRTAFYMAGMVAARACPAFRKPYRAMRDAGKPAKLAIVATGRRLVTLANALIRDDKTFDQSNLLACEATSGTAPLVTTGAATTGFMIRGVRAGRSPRRSAGGTPAAASSSWPTSSPERAAAPVPRPCRRSHSRRWSASTSSLPSSARSTA</sequence>
<evidence type="ECO:0000313" key="3">
    <source>
        <dbReference type="EMBL" id="GJE04683.1"/>
    </source>
</evidence>
<evidence type="ECO:0000259" key="2">
    <source>
        <dbReference type="Pfam" id="PF02371"/>
    </source>
</evidence>
<dbReference type="PANTHER" id="PTHR33055">
    <property type="entry name" value="TRANSPOSASE FOR INSERTION SEQUENCE ELEMENT IS1111A"/>
    <property type="match status" value="1"/>
</dbReference>